<keyword evidence="5" id="KW-1185">Reference proteome</keyword>
<keyword evidence="1" id="KW-0677">Repeat</keyword>
<evidence type="ECO:0000256" key="1">
    <source>
        <dbReference type="ARBA" id="ARBA00022737"/>
    </source>
</evidence>
<feature type="domain" description="Nephrocystin 3-like N-terminal" evidence="3">
    <location>
        <begin position="371"/>
        <end position="542"/>
    </location>
</feature>
<evidence type="ECO:0000259" key="3">
    <source>
        <dbReference type="Pfam" id="PF24883"/>
    </source>
</evidence>
<dbReference type="Gene3D" id="1.25.40.20">
    <property type="entry name" value="Ankyrin repeat-containing domain"/>
    <property type="match status" value="1"/>
</dbReference>
<evidence type="ECO:0000313" key="5">
    <source>
        <dbReference type="Proteomes" id="UP001433268"/>
    </source>
</evidence>
<evidence type="ECO:0000313" key="4">
    <source>
        <dbReference type="EMBL" id="KAK8065162.1"/>
    </source>
</evidence>
<dbReference type="InterPro" id="IPR036770">
    <property type="entry name" value="Ankyrin_rpt-contain_sf"/>
</dbReference>
<name>A0ABR1V1T6_9PEZI</name>
<evidence type="ECO:0000256" key="2">
    <source>
        <dbReference type="SAM" id="MobiDB-lite"/>
    </source>
</evidence>
<dbReference type="SMART" id="SM00248">
    <property type="entry name" value="ANK"/>
    <property type="match status" value="3"/>
</dbReference>
<dbReference type="RefSeq" id="XP_066661916.1">
    <property type="nucleotide sequence ID" value="XM_066816224.1"/>
</dbReference>
<dbReference type="PANTHER" id="PTHR10039:SF16">
    <property type="entry name" value="GPI INOSITOL-DEACYLASE"/>
    <property type="match status" value="1"/>
</dbReference>
<feature type="region of interest" description="Disordered" evidence="2">
    <location>
        <begin position="1187"/>
        <end position="1217"/>
    </location>
</feature>
<comment type="caution">
    <text evidence="4">The sequence shown here is derived from an EMBL/GenBank/DDBJ whole genome shotgun (WGS) entry which is preliminary data.</text>
</comment>
<sequence length="1217" mass="138114">MGPTRKREKFLPCIPWARGKKSDESPEPAPQPQKPPLPTEETKEEEVTIGVAAQHPPSGIWKAVVNDLSKDDRQRLKTYGIIFDGDDLGALDFKDVWTQLILAVEQKQEDVASRSWKIHFRGNTILVRDVIGSIASRLQSVKDIGSVAAEMVPQAALPWAIMSFLIQVRLLLLQNQRGHVFAKANNEDQAAVANQDQSGQLLVAMETATAVVARCQIYEIIFCVEGEARDESFPLGRLRVAIAKAYTAIMSTLLQILRLYSMNTGKRAVYSFFNPGELSTKLGDLSKLKQTAETEAANCERWKSKQFREDHSTRNQTLKDLTEGQLFKIQEISSDSCEMLKAEEQSRILQWVSQIRYLEDHHIAKKGITDNTGNWILQHESFQRWRESEQSETLWLHGIPGAGKTKLSTRVVDAAVSEAVESHGLVAVAYFYCDRNRADHQDPGQVLASLVRQLSFREDTQSMVEFVHDEYRKHQAKGFAADMTFQERTELLGRLTSLYQKVFLVVDGLDECNRTTRRSFMDTLESVRISSTSTVKMFVASRDDGDIKARYEATSNLLISASDNQEDIERFVLAQIDASTWRDNPKMQTVLDEVIETFKAKSQGMFLWASLHIHDLLELQRPTDIRLYLEQLPEGLRRTYDHIFATILAKRGSESRIATRAFQWLMCSWRPLGPEELLVLVCQDSDTDLSFETDITPQYLLEACHNLIVVTTPDKRIQEKETAGWTRLNLPPPSRSFCRFAHLSVQEYFESNHWNMEKCNSLATQTCLHLLATPSFMKSWESWQRIEFDPRKYDQICEELSRPSRPSFTRGYGLLKPVSMAALGCVAIGLVELVEDWIHEGILDVNSTADMDIPLLSIAAEAAQFQMCKLLLEAGADPNCMATYEYKKEGWHPRLVSMSPIDAAAQSYQGSGKRLAITSLLIEHGAQANRSMKGLEYALDGRNNATLKLLLDHGAGTNELSDGLYWPKASRRPELCTELFKHGVKTHEVILKPETFILGFKKAIRREDAYMNAYLWQRSVERAGAPSYDYGPHMFQSIQMENLMRFRCSIDANLRSITDGLTPLERFCYQIYTPTKEYRADDYNRALSLLIDEGGAEINSHGPIYGTPLHICFTPRFGPFGICPGWPDWCVNMFMARKLLERGARVDIRGGRDNMTVVELALQVRNINYMDLVNGVLAAADLPTRAKEDFPDNREEPEPSFLARHMDAYRPHRSPST</sequence>
<proteinExistence type="predicted"/>
<protein>
    <recommendedName>
        <fullName evidence="3">Nephrocystin 3-like N-terminal domain-containing protein</fullName>
    </recommendedName>
</protein>
<accession>A0ABR1V1T6</accession>
<organism evidence="4 5">
    <name type="scientific">Apiospora hydei</name>
    <dbReference type="NCBI Taxonomy" id="1337664"/>
    <lineage>
        <taxon>Eukaryota</taxon>
        <taxon>Fungi</taxon>
        <taxon>Dikarya</taxon>
        <taxon>Ascomycota</taxon>
        <taxon>Pezizomycotina</taxon>
        <taxon>Sordariomycetes</taxon>
        <taxon>Xylariomycetidae</taxon>
        <taxon>Amphisphaeriales</taxon>
        <taxon>Apiosporaceae</taxon>
        <taxon>Apiospora</taxon>
    </lineage>
</organism>
<gene>
    <name evidence="4" type="ORF">PG997_011909</name>
</gene>
<dbReference type="PANTHER" id="PTHR10039">
    <property type="entry name" value="AMELOGENIN"/>
    <property type="match status" value="1"/>
</dbReference>
<dbReference type="InterPro" id="IPR056884">
    <property type="entry name" value="NPHP3-like_N"/>
</dbReference>
<dbReference type="Proteomes" id="UP001433268">
    <property type="component" value="Unassembled WGS sequence"/>
</dbReference>
<dbReference type="Gene3D" id="3.40.50.300">
    <property type="entry name" value="P-loop containing nucleotide triphosphate hydrolases"/>
    <property type="match status" value="1"/>
</dbReference>
<feature type="compositionally biased region" description="Pro residues" evidence="2">
    <location>
        <begin position="27"/>
        <end position="38"/>
    </location>
</feature>
<dbReference type="SUPFAM" id="SSF48403">
    <property type="entry name" value="Ankyrin repeat"/>
    <property type="match status" value="1"/>
</dbReference>
<feature type="region of interest" description="Disordered" evidence="2">
    <location>
        <begin position="1"/>
        <end position="47"/>
    </location>
</feature>
<dbReference type="InterPro" id="IPR002110">
    <property type="entry name" value="Ankyrin_rpt"/>
</dbReference>
<dbReference type="InterPro" id="IPR027417">
    <property type="entry name" value="P-loop_NTPase"/>
</dbReference>
<dbReference type="GeneID" id="92049284"/>
<dbReference type="EMBL" id="JAQQWN010000009">
    <property type="protein sequence ID" value="KAK8065162.1"/>
    <property type="molecule type" value="Genomic_DNA"/>
</dbReference>
<feature type="compositionally biased region" description="Basic and acidic residues" evidence="2">
    <location>
        <begin position="1187"/>
        <end position="1197"/>
    </location>
</feature>
<dbReference type="Pfam" id="PF24883">
    <property type="entry name" value="NPHP3_N"/>
    <property type="match status" value="1"/>
</dbReference>
<reference evidence="4 5" key="1">
    <citation type="submission" date="2023-01" db="EMBL/GenBank/DDBJ databases">
        <title>Analysis of 21 Apiospora genomes using comparative genomics revels a genus with tremendous synthesis potential of carbohydrate active enzymes and secondary metabolites.</title>
        <authorList>
            <person name="Sorensen T."/>
        </authorList>
    </citation>
    <scope>NUCLEOTIDE SEQUENCE [LARGE SCALE GENOMIC DNA]</scope>
    <source>
        <strain evidence="4 5">CBS 114990</strain>
    </source>
</reference>
<dbReference type="SUPFAM" id="SSF52540">
    <property type="entry name" value="P-loop containing nucleoside triphosphate hydrolases"/>
    <property type="match status" value="1"/>
</dbReference>